<dbReference type="Pfam" id="PF07992">
    <property type="entry name" value="Pyr_redox_2"/>
    <property type="match status" value="1"/>
</dbReference>
<evidence type="ECO:0000256" key="1">
    <source>
        <dbReference type="ARBA" id="ARBA00007532"/>
    </source>
</evidence>
<dbReference type="GO" id="GO:0050627">
    <property type="term" value="F:mycothione reductase [NAD(P)H] activity"/>
    <property type="evidence" value="ECO:0007669"/>
    <property type="project" value="UniProtKB-EC"/>
</dbReference>
<evidence type="ECO:0000256" key="3">
    <source>
        <dbReference type="ARBA" id="ARBA00022827"/>
    </source>
</evidence>
<keyword evidence="3 9" id="KW-0274">FAD</keyword>
<evidence type="ECO:0000259" key="13">
    <source>
        <dbReference type="Pfam" id="PF07992"/>
    </source>
</evidence>
<sequence length="465" mass="49452">MRHFDLIVIGTGSGNSIVGPEFDDWDIAILEKGLFGGTCLNVGCIPTKMYVHPADLAYGAQLVGHLGVDAAVSTVHWREIRDRIFGRIDAIEAGGRDYRTSERTPNITVYTGTARFTGATTIDTGTGETITGDRIVVAAGGRPIIPNVPGLSDGAVPFHTSDTIMRINKLPTSLIIIGGGYIAAEFAHVFASFGCKITQLNRGASLLSKHDSDISATFTQLSSERYTVALNCDIQRVARTPGGGVIVETISPDGPVTYEAAMLLVATGRQPNTDVLDVAAAGLATETDGRLVVDEYQRTNVEGIFALGDISSEYALKHVANHESRVVAHNLKHPEALIASDHRFVPAAVFTHPQIAAVGMTEQQAKAAGVDYVVSRQDYGGIAAGWAREDTTGFLKLLADPTSGKLLGAHIIGPEAATVIQPLIQAMSFGQSARELARGQYWIHPALSELLENALLNLPLHAEQG</sequence>
<dbReference type="InterPro" id="IPR017817">
    <property type="entry name" value="Mycothione_reductase"/>
</dbReference>
<evidence type="ECO:0000256" key="10">
    <source>
        <dbReference type="PIRSR" id="PIRSR000350-4"/>
    </source>
</evidence>
<dbReference type="SUPFAM" id="SSF55424">
    <property type="entry name" value="FAD/NAD-linked reductases, dimerisation (C-terminal) domain"/>
    <property type="match status" value="1"/>
</dbReference>
<dbReference type="PIRSF" id="PIRSF000350">
    <property type="entry name" value="Mercury_reductase_MerA"/>
    <property type="match status" value="1"/>
</dbReference>
<evidence type="ECO:0000256" key="5">
    <source>
        <dbReference type="ARBA" id="ARBA00023027"/>
    </source>
</evidence>
<dbReference type="PRINTS" id="PR00411">
    <property type="entry name" value="PNDRDTASEI"/>
</dbReference>
<dbReference type="InterPro" id="IPR050151">
    <property type="entry name" value="Class-I_Pyr_Nuc-Dis_Oxidored"/>
</dbReference>
<evidence type="ECO:0000256" key="2">
    <source>
        <dbReference type="ARBA" id="ARBA00022630"/>
    </source>
</evidence>
<gene>
    <name evidence="14" type="ORF">EH165_08115</name>
</gene>
<evidence type="ECO:0000256" key="11">
    <source>
        <dbReference type="RuleBase" id="RU003691"/>
    </source>
</evidence>
<dbReference type="AlphaFoldDB" id="A0A3G8ZLA9"/>
<feature type="active site" description="Proton acceptor" evidence="8">
    <location>
        <position position="444"/>
    </location>
</feature>
<feature type="binding site" evidence="9">
    <location>
        <position position="309"/>
    </location>
    <ligand>
        <name>FAD</name>
        <dbReference type="ChEBI" id="CHEBI:57692"/>
    </ligand>
</feature>
<feature type="domain" description="FAD/NAD(P)-binding" evidence="13">
    <location>
        <begin position="5"/>
        <end position="321"/>
    </location>
</feature>
<organism evidence="14 15">
    <name type="scientific">Nakamurella antarctica</name>
    <dbReference type="NCBI Taxonomy" id="1902245"/>
    <lineage>
        <taxon>Bacteria</taxon>
        <taxon>Bacillati</taxon>
        <taxon>Actinomycetota</taxon>
        <taxon>Actinomycetes</taxon>
        <taxon>Nakamurellales</taxon>
        <taxon>Nakamurellaceae</taxon>
        <taxon>Nakamurella</taxon>
    </lineage>
</organism>
<evidence type="ECO:0000256" key="9">
    <source>
        <dbReference type="PIRSR" id="PIRSR000350-3"/>
    </source>
</evidence>
<feature type="disulfide bond" description="Redox-active" evidence="10">
    <location>
        <begin position="39"/>
        <end position="44"/>
    </location>
</feature>
<protein>
    <submittedName>
        <fullName evidence="14">Mycothione reductase</fullName>
        <ecNumber evidence="14">1.8.1.15</ecNumber>
    </submittedName>
</protein>
<dbReference type="SUPFAM" id="SSF51905">
    <property type="entry name" value="FAD/NAD(P)-binding domain"/>
    <property type="match status" value="1"/>
</dbReference>
<keyword evidence="2 11" id="KW-0285">Flavoprotein</keyword>
<dbReference type="PANTHER" id="PTHR22912:SF217">
    <property type="entry name" value="DIHYDROLIPOYL DEHYDROGENASE"/>
    <property type="match status" value="1"/>
</dbReference>
<feature type="domain" description="Pyridine nucleotide-disulphide oxidoreductase dimerisation" evidence="12">
    <location>
        <begin position="345"/>
        <end position="454"/>
    </location>
</feature>
<dbReference type="RefSeq" id="WP_124799019.1">
    <property type="nucleotide sequence ID" value="NZ_CP034170.1"/>
</dbReference>
<comment type="cofactor">
    <cofactor evidence="9">
        <name>FAD</name>
        <dbReference type="ChEBI" id="CHEBI:57692"/>
    </cofactor>
    <text evidence="9">Binds 1 FAD per subunit.</text>
</comment>
<dbReference type="PANTHER" id="PTHR22912">
    <property type="entry name" value="DISULFIDE OXIDOREDUCTASE"/>
    <property type="match status" value="1"/>
</dbReference>
<keyword evidence="7 11" id="KW-0676">Redox-active center</keyword>
<dbReference type="OrthoDB" id="9800167at2"/>
<dbReference type="EC" id="1.8.1.15" evidence="14"/>
<dbReference type="Gene3D" id="3.50.50.60">
    <property type="entry name" value="FAD/NAD(P)-binding domain"/>
    <property type="match status" value="2"/>
</dbReference>
<dbReference type="InterPro" id="IPR004099">
    <property type="entry name" value="Pyr_nucl-diS_OxRdtase_dimer"/>
</dbReference>
<evidence type="ECO:0000313" key="14">
    <source>
        <dbReference type="EMBL" id="AZI58109.1"/>
    </source>
</evidence>
<keyword evidence="6" id="KW-1015">Disulfide bond</keyword>
<dbReference type="Proteomes" id="UP000268084">
    <property type="component" value="Chromosome"/>
</dbReference>
<keyword evidence="5 9" id="KW-0520">NAD</keyword>
<dbReference type="EMBL" id="CP034170">
    <property type="protein sequence ID" value="AZI58109.1"/>
    <property type="molecule type" value="Genomic_DNA"/>
</dbReference>
<keyword evidence="4 11" id="KW-0560">Oxidoreductase</keyword>
<comment type="similarity">
    <text evidence="1 11">Belongs to the class-I pyridine nucleotide-disulfide oxidoreductase family.</text>
</comment>
<evidence type="ECO:0000256" key="8">
    <source>
        <dbReference type="PIRSR" id="PIRSR000350-2"/>
    </source>
</evidence>
<dbReference type="InterPro" id="IPR016156">
    <property type="entry name" value="FAD/NAD-linked_Rdtase_dimer_sf"/>
</dbReference>
<dbReference type="NCBIfam" id="NF005884">
    <property type="entry name" value="PRK07846.1"/>
    <property type="match status" value="1"/>
</dbReference>
<dbReference type="KEGG" id="nak:EH165_08115"/>
<dbReference type="FunFam" id="3.30.390.30:FF:000001">
    <property type="entry name" value="Dihydrolipoyl dehydrogenase"/>
    <property type="match status" value="1"/>
</dbReference>
<proteinExistence type="inferred from homology"/>
<dbReference type="Gene3D" id="3.30.390.30">
    <property type="match status" value="1"/>
</dbReference>
<feature type="binding site" evidence="9">
    <location>
        <begin position="178"/>
        <end position="185"/>
    </location>
    <ligand>
        <name>NAD(+)</name>
        <dbReference type="ChEBI" id="CHEBI:57540"/>
    </ligand>
</feature>
<dbReference type="InterPro" id="IPR036188">
    <property type="entry name" value="FAD/NAD-bd_sf"/>
</dbReference>
<keyword evidence="9" id="KW-0547">Nucleotide-binding</keyword>
<dbReference type="GO" id="GO:0050660">
    <property type="term" value="F:flavin adenine dinucleotide binding"/>
    <property type="evidence" value="ECO:0007669"/>
    <property type="project" value="TreeGrafter"/>
</dbReference>
<dbReference type="PROSITE" id="PS00076">
    <property type="entry name" value="PYRIDINE_REDOX_1"/>
    <property type="match status" value="1"/>
</dbReference>
<dbReference type="PRINTS" id="PR00368">
    <property type="entry name" value="FADPNR"/>
</dbReference>
<feature type="binding site" evidence="9">
    <location>
        <position position="48"/>
    </location>
    <ligand>
        <name>FAD</name>
        <dbReference type="ChEBI" id="CHEBI:57692"/>
    </ligand>
</feature>
<dbReference type="InterPro" id="IPR012999">
    <property type="entry name" value="Pyr_OxRdtase_I_AS"/>
</dbReference>
<dbReference type="NCBIfam" id="TIGR03452">
    <property type="entry name" value="mycothione_red"/>
    <property type="match status" value="1"/>
</dbReference>
<evidence type="ECO:0000256" key="7">
    <source>
        <dbReference type="ARBA" id="ARBA00023284"/>
    </source>
</evidence>
<reference evidence="14 15" key="2">
    <citation type="submission" date="2018-12" db="EMBL/GenBank/DDBJ databases">
        <title>Nakamurella antarcticus sp. nov., isolated from Antarctica South Shetland Islands soil.</title>
        <authorList>
            <person name="Peng F."/>
        </authorList>
    </citation>
    <scope>NUCLEOTIDE SEQUENCE [LARGE SCALE GENOMIC DNA]</scope>
    <source>
        <strain evidence="14 15">S14-144</strain>
    </source>
</reference>
<keyword evidence="15" id="KW-1185">Reference proteome</keyword>
<accession>A0A3G8ZLA9</accession>
<dbReference type="Pfam" id="PF02852">
    <property type="entry name" value="Pyr_redox_dim"/>
    <property type="match status" value="1"/>
</dbReference>
<dbReference type="InterPro" id="IPR023753">
    <property type="entry name" value="FAD/NAD-binding_dom"/>
</dbReference>
<evidence type="ECO:0000256" key="6">
    <source>
        <dbReference type="ARBA" id="ARBA00023157"/>
    </source>
</evidence>
<dbReference type="InterPro" id="IPR001100">
    <property type="entry name" value="Pyr_nuc-diS_OxRdtase"/>
</dbReference>
<reference evidence="14 15" key="1">
    <citation type="submission" date="2018-11" db="EMBL/GenBank/DDBJ databases">
        <authorList>
            <person name="Da X."/>
        </authorList>
    </citation>
    <scope>NUCLEOTIDE SEQUENCE [LARGE SCALE GENOMIC DNA]</scope>
    <source>
        <strain evidence="14 15">S14-144</strain>
    </source>
</reference>
<dbReference type="GO" id="GO:0006103">
    <property type="term" value="P:2-oxoglutarate metabolic process"/>
    <property type="evidence" value="ECO:0007669"/>
    <property type="project" value="TreeGrafter"/>
</dbReference>
<evidence type="ECO:0000313" key="15">
    <source>
        <dbReference type="Proteomes" id="UP000268084"/>
    </source>
</evidence>
<evidence type="ECO:0000259" key="12">
    <source>
        <dbReference type="Pfam" id="PF02852"/>
    </source>
</evidence>
<feature type="binding site" evidence="9">
    <location>
        <position position="268"/>
    </location>
    <ligand>
        <name>NAD(+)</name>
        <dbReference type="ChEBI" id="CHEBI:57540"/>
    </ligand>
</feature>
<dbReference type="GO" id="GO:0004148">
    <property type="term" value="F:dihydrolipoyl dehydrogenase (NADH) activity"/>
    <property type="evidence" value="ECO:0007669"/>
    <property type="project" value="TreeGrafter"/>
</dbReference>
<name>A0A3G8ZLA9_9ACTN</name>
<evidence type="ECO:0000256" key="4">
    <source>
        <dbReference type="ARBA" id="ARBA00023002"/>
    </source>
</evidence>